<dbReference type="InterPro" id="IPR020449">
    <property type="entry name" value="Tscrpt_reg_AraC-type_HTH"/>
</dbReference>
<dbReference type="InterPro" id="IPR018060">
    <property type="entry name" value="HTH_AraC"/>
</dbReference>
<keyword evidence="7" id="KW-1185">Reference proteome</keyword>
<accession>A0ABT3FPG2</accession>
<dbReference type="PANTHER" id="PTHR46796">
    <property type="entry name" value="HTH-TYPE TRANSCRIPTIONAL ACTIVATOR RHAS-RELATED"/>
    <property type="match status" value="1"/>
</dbReference>
<dbReference type="Proteomes" id="UP001207930">
    <property type="component" value="Unassembled WGS sequence"/>
</dbReference>
<feature type="domain" description="HTH araC/xylS-type" evidence="5">
    <location>
        <begin position="189"/>
        <end position="271"/>
    </location>
</feature>
<dbReference type="PANTHER" id="PTHR46796:SF7">
    <property type="entry name" value="ARAC FAMILY TRANSCRIPTIONAL REGULATOR"/>
    <property type="match status" value="1"/>
</dbReference>
<sequence>MDIHLGNPGIISYFDSANPLGQRVYGGHLAGIGGTGFNHFRTYGMYAMVLLLGETKGRFRDNRGTDRRLSAGDLIFVFPEVPHQYGPEKGDHWEEVFVAFDGPAFDAWRSHGLNVALPVWRLDPLAEWSERFFRVLKPTVRPVDASHRVAEIHGMIADALASRPHDDSTPAWLEQACHALARGAGAADIRDIATQVGLDYDSFRKAFKAATGEPPQKYRSRMRVARAALTLQRTDLKIDAIATSLGYYDAFHFSKAFRAHHGCSPSDYRRRAGATPGHSPSSA</sequence>
<dbReference type="EMBL" id="JAPDDS010000004">
    <property type="protein sequence ID" value="MCW1884875.1"/>
    <property type="molecule type" value="Genomic_DNA"/>
</dbReference>
<organism evidence="6 7">
    <name type="scientific">Luteolibacter flavescens</name>
    <dbReference type="NCBI Taxonomy" id="1859460"/>
    <lineage>
        <taxon>Bacteria</taxon>
        <taxon>Pseudomonadati</taxon>
        <taxon>Verrucomicrobiota</taxon>
        <taxon>Verrucomicrobiia</taxon>
        <taxon>Verrucomicrobiales</taxon>
        <taxon>Verrucomicrobiaceae</taxon>
        <taxon>Luteolibacter</taxon>
    </lineage>
</organism>
<protein>
    <submittedName>
        <fullName evidence="6">AraC family transcriptional regulator</fullName>
    </submittedName>
</protein>
<reference evidence="6 7" key="1">
    <citation type="submission" date="2022-10" db="EMBL/GenBank/DDBJ databases">
        <title>Luteolibacter flavescens strain MCCC 1K03193, whole genome shotgun sequencing project.</title>
        <authorList>
            <person name="Zhao G."/>
            <person name="Shen L."/>
        </authorList>
    </citation>
    <scope>NUCLEOTIDE SEQUENCE [LARGE SCALE GENOMIC DNA]</scope>
    <source>
        <strain evidence="6 7">MCCC 1K03193</strain>
    </source>
</reference>
<dbReference type="InterPro" id="IPR037923">
    <property type="entry name" value="HTH-like"/>
</dbReference>
<evidence type="ECO:0000256" key="2">
    <source>
        <dbReference type="ARBA" id="ARBA00023125"/>
    </source>
</evidence>
<dbReference type="InterPro" id="IPR009057">
    <property type="entry name" value="Homeodomain-like_sf"/>
</dbReference>
<comment type="caution">
    <text evidence="6">The sequence shown here is derived from an EMBL/GenBank/DDBJ whole genome shotgun (WGS) entry which is preliminary data.</text>
</comment>
<dbReference type="InterPro" id="IPR050204">
    <property type="entry name" value="AraC_XylS_family_regulators"/>
</dbReference>
<dbReference type="Gene3D" id="1.10.10.60">
    <property type="entry name" value="Homeodomain-like"/>
    <property type="match status" value="2"/>
</dbReference>
<evidence type="ECO:0000256" key="3">
    <source>
        <dbReference type="ARBA" id="ARBA00023159"/>
    </source>
</evidence>
<keyword evidence="2" id="KW-0238">DNA-binding</keyword>
<proteinExistence type="predicted"/>
<dbReference type="Pfam" id="PF12833">
    <property type="entry name" value="HTH_18"/>
    <property type="match status" value="1"/>
</dbReference>
<evidence type="ECO:0000256" key="4">
    <source>
        <dbReference type="ARBA" id="ARBA00023163"/>
    </source>
</evidence>
<evidence type="ECO:0000313" key="6">
    <source>
        <dbReference type="EMBL" id="MCW1884875.1"/>
    </source>
</evidence>
<evidence type="ECO:0000256" key="1">
    <source>
        <dbReference type="ARBA" id="ARBA00023015"/>
    </source>
</evidence>
<dbReference type="SUPFAM" id="SSF46689">
    <property type="entry name" value="Homeodomain-like"/>
    <property type="match status" value="2"/>
</dbReference>
<gene>
    <name evidence="6" type="ORF">OKA04_09055</name>
</gene>
<keyword evidence="4" id="KW-0804">Transcription</keyword>
<keyword evidence="1" id="KW-0805">Transcription regulation</keyword>
<dbReference type="PROSITE" id="PS00041">
    <property type="entry name" value="HTH_ARAC_FAMILY_1"/>
    <property type="match status" value="1"/>
</dbReference>
<dbReference type="PROSITE" id="PS01124">
    <property type="entry name" value="HTH_ARAC_FAMILY_2"/>
    <property type="match status" value="1"/>
</dbReference>
<dbReference type="SUPFAM" id="SSF51215">
    <property type="entry name" value="Regulatory protein AraC"/>
    <property type="match status" value="1"/>
</dbReference>
<evidence type="ECO:0000259" key="5">
    <source>
        <dbReference type="PROSITE" id="PS01124"/>
    </source>
</evidence>
<dbReference type="RefSeq" id="WP_264500832.1">
    <property type="nucleotide sequence ID" value="NZ_JAPDDS010000004.1"/>
</dbReference>
<dbReference type="InterPro" id="IPR003313">
    <property type="entry name" value="AraC-bd"/>
</dbReference>
<dbReference type="PRINTS" id="PR00032">
    <property type="entry name" value="HTHARAC"/>
</dbReference>
<dbReference type="SMART" id="SM00342">
    <property type="entry name" value="HTH_ARAC"/>
    <property type="match status" value="1"/>
</dbReference>
<evidence type="ECO:0000313" key="7">
    <source>
        <dbReference type="Proteomes" id="UP001207930"/>
    </source>
</evidence>
<keyword evidence="3" id="KW-0010">Activator</keyword>
<dbReference type="Pfam" id="PF02311">
    <property type="entry name" value="AraC_binding"/>
    <property type="match status" value="1"/>
</dbReference>
<name>A0ABT3FPG2_9BACT</name>
<dbReference type="InterPro" id="IPR018062">
    <property type="entry name" value="HTH_AraC-typ_CS"/>
</dbReference>